<dbReference type="InterPro" id="IPR013149">
    <property type="entry name" value="ADH-like_C"/>
</dbReference>
<comment type="cofactor">
    <cofactor evidence="1 9">
        <name>Zn(2+)</name>
        <dbReference type="ChEBI" id="CHEBI:29105"/>
    </cofactor>
</comment>
<evidence type="ECO:0000256" key="2">
    <source>
        <dbReference type="ARBA" id="ARBA00008072"/>
    </source>
</evidence>
<dbReference type="Gene3D" id="3.40.50.720">
    <property type="entry name" value="NAD(P)-binding Rossmann-like Domain"/>
    <property type="match status" value="1"/>
</dbReference>
<dbReference type="EMBL" id="JBHRWR010000002">
    <property type="protein sequence ID" value="MFC3572090.1"/>
    <property type="molecule type" value="Genomic_DNA"/>
</dbReference>
<evidence type="ECO:0000256" key="3">
    <source>
        <dbReference type="ARBA" id="ARBA00013190"/>
    </source>
</evidence>
<dbReference type="InterPro" id="IPR011032">
    <property type="entry name" value="GroES-like_sf"/>
</dbReference>
<keyword evidence="6" id="KW-0560">Oxidoreductase</keyword>
<evidence type="ECO:0000313" key="11">
    <source>
        <dbReference type="EMBL" id="MFC3572090.1"/>
    </source>
</evidence>
<gene>
    <name evidence="11" type="ORF">ACFOZ0_02060</name>
</gene>
<evidence type="ECO:0000256" key="9">
    <source>
        <dbReference type="RuleBase" id="RU361277"/>
    </source>
</evidence>
<dbReference type="PROSITE" id="PS00059">
    <property type="entry name" value="ADH_ZINC"/>
    <property type="match status" value="1"/>
</dbReference>
<sequence>MSTTPTVSSTMRAARMYGYNQPLVLEEVPTPDIGPDEVLIKVGAAGMCRTDVQLVDGYFDKYAPSQFPVIPGHEIAGEIVRVGSAAEAGGHREGDQVVVVGGMGDGTCRHCHRGDTQICSHGAWPGFGPYGGYAEYVPVPAAYVIKVDRQYGLNAEQLAPLTDAGLTPYRGLKKLRDAGALAAGRVVGVMGVGALGTYAVQYAKLLGAGATVVAFARNQDKLDLAKKLGADHAINIGGRSLDEVRAELNAATGQSEIDAGIDCAGAEEMIRLGFGLLATAGHYSSVGLVGDRIDIPLFPLVAREYTYHGSFWGNYNDLSEVVALAQQGKVQHTIHEIAFDDVNDAIDRIRTGEIVGRAVIKY</sequence>
<dbReference type="InterPro" id="IPR020843">
    <property type="entry name" value="ER"/>
</dbReference>
<feature type="domain" description="Enoyl reductase (ER)" evidence="10">
    <location>
        <begin position="18"/>
        <end position="360"/>
    </location>
</feature>
<dbReference type="SMART" id="SM00829">
    <property type="entry name" value="PKS_ER"/>
    <property type="match status" value="1"/>
</dbReference>
<organism evidence="11 12">
    <name type="scientific">Streptomyces yaanensis</name>
    <dbReference type="NCBI Taxonomy" id="1142239"/>
    <lineage>
        <taxon>Bacteria</taxon>
        <taxon>Bacillati</taxon>
        <taxon>Actinomycetota</taxon>
        <taxon>Actinomycetes</taxon>
        <taxon>Kitasatosporales</taxon>
        <taxon>Streptomycetaceae</taxon>
        <taxon>Streptomyces</taxon>
    </lineage>
</organism>
<comment type="catalytic activity">
    <reaction evidence="7">
        <text>a secondary alcohol + NAD(+) = a ketone + NADH + H(+)</text>
        <dbReference type="Rhea" id="RHEA:10740"/>
        <dbReference type="ChEBI" id="CHEBI:15378"/>
        <dbReference type="ChEBI" id="CHEBI:17087"/>
        <dbReference type="ChEBI" id="CHEBI:35681"/>
        <dbReference type="ChEBI" id="CHEBI:57540"/>
        <dbReference type="ChEBI" id="CHEBI:57945"/>
        <dbReference type="EC" id="1.1.1.1"/>
    </reaction>
</comment>
<evidence type="ECO:0000259" key="10">
    <source>
        <dbReference type="SMART" id="SM00829"/>
    </source>
</evidence>
<dbReference type="Pfam" id="PF08240">
    <property type="entry name" value="ADH_N"/>
    <property type="match status" value="1"/>
</dbReference>
<keyword evidence="5 9" id="KW-0862">Zinc</keyword>
<comment type="catalytic activity">
    <reaction evidence="8">
        <text>a primary alcohol + NAD(+) = an aldehyde + NADH + H(+)</text>
        <dbReference type="Rhea" id="RHEA:10736"/>
        <dbReference type="ChEBI" id="CHEBI:15378"/>
        <dbReference type="ChEBI" id="CHEBI:15734"/>
        <dbReference type="ChEBI" id="CHEBI:17478"/>
        <dbReference type="ChEBI" id="CHEBI:57540"/>
        <dbReference type="ChEBI" id="CHEBI:57945"/>
        <dbReference type="EC" id="1.1.1.1"/>
    </reaction>
</comment>
<evidence type="ECO:0000256" key="5">
    <source>
        <dbReference type="ARBA" id="ARBA00022833"/>
    </source>
</evidence>
<dbReference type="Gene3D" id="3.90.180.10">
    <property type="entry name" value="Medium-chain alcohol dehydrogenases, catalytic domain"/>
    <property type="match status" value="1"/>
</dbReference>
<evidence type="ECO:0000256" key="8">
    <source>
        <dbReference type="ARBA" id="ARBA00049243"/>
    </source>
</evidence>
<dbReference type="InterPro" id="IPR002328">
    <property type="entry name" value="ADH_Zn_CS"/>
</dbReference>
<dbReference type="Proteomes" id="UP001595701">
    <property type="component" value="Unassembled WGS sequence"/>
</dbReference>
<dbReference type="CDD" id="cd05284">
    <property type="entry name" value="arabinose_DH_like"/>
    <property type="match status" value="1"/>
</dbReference>
<dbReference type="SUPFAM" id="SSF51735">
    <property type="entry name" value="NAD(P)-binding Rossmann-fold domains"/>
    <property type="match status" value="1"/>
</dbReference>
<dbReference type="InterPro" id="IPR036291">
    <property type="entry name" value="NAD(P)-bd_dom_sf"/>
</dbReference>
<proteinExistence type="inferred from homology"/>
<dbReference type="Pfam" id="PF00107">
    <property type="entry name" value="ADH_zinc_N"/>
    <property type="match status" value="1"/>
</dbReference>
<name>A0ABV7S4S0_9ACTN</name>
<dbReference type="PANTHER" id="PTHR42940:SF8">
    <property type="entry name" value="VACUOLAR PROTEIN SORTING-ASSOCIATED PROTEIN 11"/>
    <property type="match status" value="1"/>
</dbReference>
<dbReference type="RefSeq" id="WP_310771702.1">
    <property type="nucleotide sequence ID" value="NZ_JBHRWR010000002.1"/>
</dbReference>
<keyword evidence="4 9" id="KW-0479">Metal-binding</keyword>
<evidence type="ECO:0000256" key="4">
    <source>
        <dbReference type="ARBA" id="ARBA00022723"/>
    </source>
</evidence>
<evidence type="ECO:0000256" key="6">
    <source>
        <dbReference type="ARBA" id="ARBA00023002"/>
    </source>
</evidence>
<accession>A0ABV7S4S0</accession>
<keyword evidence="12" id="KW-1185">Reference proteome</keyword>
<dbReference type="SUPFAM" id="SSF50129">
    <property type="entry name" value="GroES-like"/>
    <property type="match status" value="1"/>
</dbReference>
<evidence type="ECO:0000256" key="1">
    <source>
        <dbReference type="ARBA" id="ARBA00001947"/>
    </source>
</evidence>
<dbReference type="PANTHER" id="PTHR42940">
    <property type="entry name" value="ALCOHOL DEHYDROGENASE 1-RELATED"/>
    <property type="match status" value="1"/>
</dbReference>
<comment type="similarity">
    <text evidence="2 9">Belongs to the zinc-containing alcohol dehydrogenase family.</text>
</comment>
<evidence type="ECO:0000256" key="7">
    <source>
        <dbReference type="ARBA" id="ARBA00049164"/>
    </source>
</evidence>
<protein>
    <recommendedName>
        <fullName evidence="3">alcohol dehydrogenase</fullName>
        <ecNumber evidence="3">1.1.1.1</ecNumber>
    </recommendedName>
</protein>
<reference evidence="12" key="1">
    <citation type="journal article" date="2019" name="Int. J. Syst. Evol. Microbiol.">
        <title>The Global Catalogue of Microorganisms (GCM) 10K type strain sequencing project: providing services to taxonomists for standard genome sequencing and annotation.</title>
        <authorList>
            <consortium name="The Broad Institute Genomics Platform"/>
            <consortium name="The Broad Institute Genome Sequencing Center for Infectious Disease"/>
            <person name="Wu L."/>
            <person name="Ma J."/>
        </authorList>
    </citation>
    <scope>NUCLEOTIDE SEQUENCE [LARGE SCALE GENOMIC DNA]</scope>
    <source>
        <strain evidence="12">CGMCC 4.7035</strain>
    </source>
</reference>
<evidence type="ECO:0000313" key="12">
    <source>
        <dbReference type="Proteomes" id="UP001595701"/>
    </source>
</evidence>
<comment type="caution">
    <text evidence="11">The sequence shown here is derived from an EMBL/GenBank/DDBJ whole genome shotgun (WGS) entry which is preliminary data.</text>
</comment>
<dbReference type="EC" id="1.1.1.1" evidence="3"/>
<dbReference type="InterPro" id="IPR013154">
    <property type="entry name" value="ADH-like_N"/>
</dbReference>